<comment type="caution">
    <text evidence="1">The sequence shown here is derived from an EMBL/GenBank/DDBJ whole genome shotgun (WGS) entry which is preliminary data.</text>
</comment>
<organism evidence="1 2">
    <name type="scientific">Nitrospira defluvii</name>
    <dbReference type="NCBI Taxonomy" id="330214"/>
    <lineage>
        <taxon>Bacteria</taxon>
        <taxon>Pseudomonadati</taxon>
        <taxon>Nitrospirota</taxon>
        <taxon>Nitrospiria</taxon>
        <taxon>Nitrospirales</taxon>
        <taxon>Nitrospiraceae</taxon>
        <taxon>Nitrospira</taxon>
    </lineage>
</organism>
<evidence type="ECO:0000313" key="2">
    <source>
        <dbReference type="Proteomes" id="UP000675880"/>
    </source>
</evidence>
<dbReference type="EMBL" id="CAJNBJ010000002">
    <property type="protein sequence ID" value="CAE6732046.1"/>
    <property type="molecule type" value="Genomic_DNA"/>
</dbReference>
<protein>
    <submittedName>
        <fullName evidence="1">Uncharacterized protein</fullName>
    </submittedName>
</protein>
<accession>A0ABM8R4H7</accession>
<sequence length="115" mass="12912">MKDGVSETGKCRRMSAMAVKRDGINASRLSRIPATMGSGHGKRLCDHIVLGKPQFVSYLTDFPYAYRVTVQIALVSSEGKTRHTCEETPRTHPSRRCSVSCGCERSKPWRVQWPE</sequence>
<name>A0ABM8R4H7_9BACT</name>
<proteinExistence type="predicted"/>
<evidence type="ECO:0000313" key="1">
    <source>
        <dbReference type="EMBL" id="CAE6732046.1"/>
    </source>
</evidence>
<dbReference type="Proteomes" id="UP000675880">
    <property type="component" value="Unassembled WGS sequence"/>
</dbReference>
<reference evidence="1 2" key="1">
    <citation type="submission" date="2021-02" db="EMBL/GenBank/DDBJ databases">
        <authorList>
            <person name="Han P."/>
        </authorList>
    </citation>
    <scope>NUCLEOTIDE SEQUENCE [LARGE SCALE GENOMIC DNA]</scope>
    <source>
        <strain evidence="1">Candidatus Nitrospira sp. ZN2</strain>
    </source>
</reference>
<keyword evidence="2" id="KW-1185">Reference proteome</keyword>
<gene>
    <name evidence="1" type="ORF">NSPZN2_100407</name>
</gene>